<sequence length="53" mass="5837">MPRHAPEAASVLVVPHTHEAPFVVIPTTISPFPFPSPSIPFSFFLLLPLLFLL</sequence>
<dbReference type="Proteomes" id="UP001420932">
    <property type="component" value="Unassembled WGS sequence"/>
</dbReference>
<evidence type="ECO:0000313" key="2">
    <source>
        <dbReference type="Proteomes" id="UP001420932"/>
    </source>
</evidence>
<name>A0AAP0JLS2_9MAGN</name>
<protein>
    <submittedName>
        <fullName evidence="1">Uncharacterized protein</fullName>
    </submittedName>
</protein>
<proteinExistence type="predicted"/>
<reference evidence="1 2" key="1">
    <citation type="submission" date="2024-01" db="EMBL/GenBank/DDBJ databases">
        <title>Genome assemblies of Stephania.</title>
        <authorList>
            <person name="Yang L."/>
        </authorList>
    </citation>
    <scope>NUCLEOTIDE SEQUENCE [LARGE SCALE GENOMIC DNA]</scope>
    <source>
        <strain evidence="1">YNDBR</strain>
        <tissue evidence="1">Leaf</tissue>
    </source>
</reference>
<organism evidence="1 2">
    <name type="scientific">Stephania yunnanensis</name>
    <dbReference type="NCBI Taxonomy" id="152371"/>
    <lineage>
        <taxon>Eukaryota</taxon>
        <taxon>Viridiplantae</taxon>
        <taxon>Streptophyta</taxon>
        <taxon>Embryophyta</taxon>
        <taxon>Tracheophyta</taxon>
        <taxon>Spermatophyta</taxon>
        <taxon>Magnoliopsida</taxon>
        <taxon>Ranunculales</taxon>
        <taxon>Menispermaceae</taxon>
        <taxon>Menispermoideae</taxon>
        <taxon>Cissampelideae</taxon>
        <taxon>Stephania</taxon>
    </lineage>
</organism>
<accession>A0AAP0JLS2</accession>
<evidence type="ECO:0000313" key="1">
    <source>
        <dbReference type="EMBL" id="KAK9135841.1"/>
    </source>
</evidence>
<dbReference type="AlphaFoldDB" id="A0AAP0JLS2"/>
<dbReference type="EMBL" id="JBBNAF010000006">
    <property type="protein sequence ID" value="KAK9135841.1"/>
    <property type="molecule type" value="Genomic_DNA"/>
</dbReference>
<comment type="caution">
    <text evidence="1">The sequence shown here is derived from an EMBL/GenBank/DDBJ whole genome shotgun (WGS) entry which is preliminary data.</text>
</comment>
<keyword evidence="2" id="KW-1185">Reference proteome</keyword>
<gene>
    <name evidence="1" type="ORF">Syun_015171</name>
</gene>